<proteinExistence type="predicted"/>
<evidence type="ECO:0000313" key="5">
    <source>
        <dbReference type="Proteomes" id="UP001146430"/>
    </source>
</evidence>
<name>A0A9X3RSE7_9CORY</name>
<reference evidence="3" key="1">
    <citation type="submission" date="2022-02" db="EMBL/GenBank/DDBJ databases">
        <title>Corynebacterium sp. from urogenital microbiome.</title>
        <authorList>
            <person name="Cappelli E.A."/>
            <person name="Ribeiro T.G."/>
            <person name="Peixe L."/>
        </authorList>
    </citation>
    <scope>NUCLEOTIDE SEQUENCE</scope>
    <source>
        <strain evidence="3">C8Ua_181</strain>
    </source>
</reference>
<dbReference type="Proteomes" id="UP001146430">
    <property type="component" value="Unassembled WGS sequence"/>
</dbReference>
<dbReference type="Proteomes" id="UP001185631">
    <property type="component" value="Unassembled WGS sequence"/>
</dbReference>
<dbReference type="AlphaFoldDB" id="A0A9X3RSE7"/>
<dbReference type="EMBL" id="JAKMUU010000003">
    <property type="protein sequence ID" value="MCZ9307114.1"/>
    <property type="molecule type" value="Genomic_DNA"/>
</dbReference>
<dbReference type="InterPro" id="IPR029411">
    <property type="entry name" value="RG-lyase_III"/>
</dbReference>
<accession>A0A9X3RSE7</accession>
<feature type="domain" description="Rhamnogalacturonan lyase" evidence="2">
    <location>
        <begin position="138"/>
        <end position="295"/>
    </location>
</feature>
<reference evidence="4 6" key="2">
    <citation type="submission" date="2023-08" db="EMBL/GenBank/DDBJ databases">
        <title>Genomic characterization of the C. tuberculostearicum species complex, a ubiquitous member of the human skin microbiome.</title>
        <authorList>
            <person name="Ahmed N."/>
            <person name="Deming C."/>
            <person name="Conlan S."/>
            <person name="Segre J."/>
        </authorList>
    </citation>
    <scope>NUCLEOTIDE SEQUENCE [LARGE SCALE GENOMIC DNA]</scope>
    <source>
        <strain evidence="4 6">CTNIH19</strain>
    </source>
</reference>
<dbReference type="Pfam" id="PF14683">
    <property type="entry name" value="CBM-like"/>
    <property type="match status" value="1"/>
</dbReference>
<dbReference type="EMBL" id="JAVBID010000002">
    <property type="protein sequence ID" value="MDV2423270.1"/>
    <property type="molecule type" value="Genomic_DNA"/>
</dbReference>
<gene>
    <name evidence="3" type="ORF">L8V01_06425</name>
    <name evidence="4" type="ORF">RAE13_02415</name>
</gene>
<evidence type="ECO:0000259" key="2">
    <source>
        <dbReference type="Pfam" id="PF14683"/>
    </source>
</evidence>
<sequence length="301" mass="32250">MGLFSSLSSSSSRRSSSRKSSSNQDSSTPAPGAVAAPPAVTGVQAEPQLMENYVTWEPASWDVVLDHYRVIGIDPNGVDVLLGKPIFPFFRHSRRDVAGEKWSYYVKVVNAAGAESSPSGKATSTSLPSVTAGTALATIGSFDRKGTEFQYSPKDYKKIVTAHPDQTITVGPDAKPSDVPYLLPGPGDKWAGSKAYTLKWTVKLDRPTGKAALALWLIDTTKLGGILDVTINDFHKQIELPQGATQGSRQGDASGDPTPLRPAAIEFDLAEDTLKEGENQLVFTLREGGWLAWDALGIFAK</sequence>
<evidence type="ECO:0000313" key="4">
    <source>
        <dbReference type="EMBL" id="MDV2423270.1"/>
    </source>
</evidence>
<evidence type="ECO:0000313" key="3">
    <source>
        <dbReference type="EMBL" id="MCZ9307114.1"/>
    </source>
</evidence>
<keyword evidence="6" id="KW-1185">Reference proteome</keyword>
<organism evidence="3 5">
    <name type="scientific">Corynebacterium curieae</name>
    <dbReference type="NCBI Taxonomy" id="2913500"/>
    <lineage>
        <taxon>Bacteria</taxon>
        <taxon>Bacillati</taxon>
        <taxon>Actinomycetota</taxon>
        <taxon>Actinomycetes</taxon>
        <taxon>Mycobacteriales</taxon>
        <taxon>Corynebacteriaceae</taxon>
        <taxon>Corynebacterium</taxon>
    </lineage>
</organism>
<keyword evidence="4" id="KW-0456">Lyase</keyword>
<protein>
    <submittedName>
        <fullName evidence="4">Polysaccharide lyase family protein</fullName>
    </submittedName>
</protein>
<comment type="caution">
    <text evidence="3">The sequence shown here is derived from an EMBL/GenBank/DDBJ whole genome shotgun (WGS) entry which is preliminary data.</text>
</comment>
<feature type="region of interest" description="Disordered" evidence="1">
    <location>
        <begin position="1"/>
        <end position="39"/>
    </location>
</feature>
<dbReference type="RefSeq" id="WP_269946301.1">
    <property type="nucleotide sequence ID" value="NZ_JAKMUU010000003.1"/>
</dbReference>
<dbReference type="GO" id="GO:0016829">
    <property type="term" value="F:lyase activity"/>
    <property type="evidence" value="ECO:0007669"/>
    <property type="project" value="UniProtKB-KW"/>
</dbReference>
<evidence type="ECO:0000256" key="1">
    <source>
        <dbReference type="SAM" id="MobiDB-lite"/>
    </source>
</evidence>
<evidence type="ECO:0000313" key="6">
    <source>
        <dbReference type="Proteomes" id="UP001185631"/>
    </source>
</evidence>